<organism evidence="2 3">
    <name type="scientific">Brevifollis gellanilyticus</name>
    <dbReference type="NCBI Taxonomy" id="748831"/>
    <lineage>
        <taxon>Bacteria</taxon>
        <taxon>Pseudomonadati</taxon>
        <taxon>Verrucomicrobiota</taxon>
        <taxon>Verrucomicrobiia</taxon>
        <taxon>Verrucomicrobiales</taxon>
        <taxon>Verrucomicrobiaceae</taxon>
    </lineage>
</organism>
<proteinExistence type="predicted"/>
<dbReference type="Gene3D" id="1.50.10.20">
    <property type="match status" value="1"/>
</dbReference>
<dbReference type="SUPFAM" id="SSF48239">
    <property type="entry name" value="Terpenoid cyclases/Protein prenyltransferases"/>
    <property type="match status" value="1"/>
</dbReference>
<protein>
    <submittedName>
        <fullName evidence="2">Squalene--hopene cyclase</fullName>
    </submittedName>
</protein>
<dbReference type="Proteomes" id="UP000321577">
    <property type="component" value="Unassembled WGS sequence"/>
</dbReference>
<feature type="signal peptide" evidence="1">
    <location>
        <begin position="1"/>
        <end position="18"/>
    </location>
</feature>
<dbReference type="AlphaFoldDB" id="A0A512M204"/>
<comment type="caution">
    <text evidence="2">The sequence shown here is derived from an EMBL/GenBank/DDBJ whole genome shotgun (WGS) entry which is preliminary data.</text>
</comment>
<evidence type="ECO:0000313" key="3">
    <source>
        <dbReference type="Proteomes" id="UP000321577"/>
    </source>
</evidence>
<keyword evidence="1" id="KW-0732">Signal</keyword>
<dbReference type="InterPro" id="IPR008930">
    <property type="entry name" value="Terpenoid_cyclase/PrenylTrfase"/>
</dbReference>
<reference evidence="2 3" key="1">
    <citation type="submission" date="2019-07" db="EMBL/GenBank/DDBJ databases">
        <title>Whole genome shotgun sequence of Brevifollis gellanilyticus NBRC 108608.</title>
        <authorList>
            <person name="Hosoyama A."/>
            <person name="Uohara A."/>
            <person name="Ohji S."/>
            <person name="Ichikawa N."/>
        </authorList>
    </citation>
    <scope>NUCLEOTIDE SEQUENCE [LARGE SCALE GENOMIC DNA]</scope>
    <source>
        <strain evidence="2 3">NBRC 108608</strain>
    </source>
</reference>
<dbReference type="RefSeq" id="WP_146848230.1">
    <property type="nucleotide sequence ID" value="NZ_BKAG01000001.1"/>
</dbReference>
<feature type="chain" id="PRO_5022164978" evidence="1">
    <location>
        <begin position="19"/>
        <end position="325"/>
    </location>
</feature>
<gene>
    <name evidence="2" type="ORF">BGE01nite_00290</name>
</gene>
<sequence>MKMRLLLCLLAAATAASGEEAVEIAKRSLPFIKEKGLAWIEDRQCASCHQIPSMLWSLNSAVRAGLDEGKETREWTPWAADWKHWNQTGEKDGVDKVSSFNVETMAWLLLGRDAASPAPAWTTDFRAQILKNQQADGSWKAQGQLPLGKRPTREINEVTTMWTLLALQSYADQEMPADVLRKAEEYLAKAVLGQSTEWHAVRLLLKRGDAALREALLKLQHEDGGWGWLAQEPSDAFGTGMALYVLAHDGLPADHAARTKAVQFLQNTQKPNGSWAVPSTRARDKNKVNNTATYWGTAWAVIGLLETPGKNVASAAESVSSSASP</sequence>
<evidence type="ECO:0000256" key="1">
    <source>
        <dbReference type="SAM" id="SignalP"/>
    </source>
</evidence>
<name>A0A512M204_9BACT</name>
<dbReference type="OrthoDB" id="185147at2"/>
<evidence type="ECO:0000313" key="2">
    <source>
        <dbReference type="EMBL" id="GEP40738.1"/>
    </source>
</evidence>
<accession>A0A512M204</accession>
<dbReference type="CDD" id="cd00688">
    <property type="entry name" value="ISOPREN_C2_like"/>
    <property type="match status" value="1"/>
</dbReference>
<keyword evidence="3" id="KW-1185">Reference proteome</keyword>
<dbReference type="EMBL" id="BKAG01000001">
    <property type="protein sequence ID" value="GEP40738.1"/>
    <property type="molecule type" value="Genomic_DNA"/>
</dbReference>